<evidence type="ECO:0000256" key="1">
    <source>
        <dbReference type="SAM" id="SignalP"/>
    </source>
</evidence>
<evidence type="ECO:0000313" key="3">
    <source>
        <dbReference type="EMBL" id="MBG9375433.1"/>
    </source>
</evidence>
<dbReference type="EMBL" id="JADWYR010000001">
    <property type="protein sequence ID" value="MBG9375433.1"/>
    <property type="molecule type" value="Genomic_DNA"/>
</dbReference>
<evidence type="ECO:0000313" key="4">
    <source>
        <dbReference type="Proteomes" id="UP000628448"/>
    </source>
</evidence>
<dbReference type="SUPFAM" id="SSF54427">
    <property type="entry name" value="NTF2-like"/>
    <property type="match status" value="1"/>
</dbReference>
<name>A0A931GVT3_9BACT</name>
<feature type="chain" id="PRO_5037794343" evidence="1">
    <location>
        <begin position="25"/>
        <end position="146"/>
    </location>
</feature>
<dbReference type="Proteomes" id="UP000628448">
    <property type="component" value="Unassembled WGS sequence"/>
</dbReference>
<accession>A0A931GVT3</accession>
<gene>
    <name evidence="3" type="ORF">I5907_04260</name>
</gene>
<feature type="domain" description="DUF4440" evidence="2">
    <location>
        <begin position="32"/>
        <end position="139"/>
    </location>
</feature>
<evidence type="ECO:0000259" key="2">
    <source>
        <dbReference type="Pfam" id="PF14534"/>
    </source>
</evidence>
<keyword evidence="4" id="KW-1185">Reference proteome</keyword>
<dbReference type="AlphaFoldDB" id="A0A931GVT3"/>
<organism evidence="3 4">
    <name type="scientific">Panacibacter microcysteis</name>
    <dbReference type="NCBI Taxonomy" id="2793269"/>
    <lineage>
        <taxon>Bacteria</taxon>
        <taxon>Pseudomonadati</taxon>
        <taxon>Bacteroidota</taxon>
        <taxon>Chitinophagia</taxon>
        <taxon>Chitinophagales</taxon>
        <taxon>Chitinophagaceae</taxon>
        <taxon>Panacibacter</taxon>
    </lineage>
</organism>
<feature type="signal peptide" evidence="1">
    <location>
        <begin position="1"/>
        <end position="24"/>
    </location>
</feature>
<protein>
    <submittedName>
        <fullName evidence="3">DUF4440 domain-containing protein</fullName>
    </submittedName>
</protein>
<dbReference type="Pfam" id="PF14534">
    <property type="entry name" value="DUF4440"/>
    <property type="match status" value="1"/>
</dbReference>
<proteinExistence type="predicted"/>
<keyword evidence="1" id="KW-0732">Signal</keyword>
<dbReference type="Gene3D" id="3.10.450.50">
    <property type="match status" value="1"/>
</dbReference>
<dbReference type="InterPro" id="IPR027843">
    <property type="entry name" value="DUF4440"/>
</dbReference>
<dbReference type="RefSeq" id="WP_231401959.1">
    <property type="nucleotide sequence ID" value="NZ_JADWYR010000001.1"/>
</dbReference>
<dbReference type="InterPro" id="IPR032710">
    <property type="entry name" value="NTF2-like_dom_sf"/>
</dbReference>
<sequence>MKHMMIKKFCLLFIAFVSSIGVQAQNSDSIAIHKVLNEQVQAWNKGDIDSFMKGYWNSDSLLFVGSKGPNYGWQSTLENYKKRYPDTATMGKLVFTILETKILSNNHAFILGKWHLTRSVGDVGGYYTLLFHKINGQWYIVVDHTS</sequence>
<reference evidence="3" key="1">
    <citation type="submission" date="2020-11" db="EMBL/GenBank/DDBJ databases">
        <title>Bacterial whole genome sequence for Panacibacter sp. DH6.</title>
        <authorList>
            <person name="Le V."/>
            <person name="Ko S."/>
            <person name="Ahn C.-Y."/>
            <person name="Oh H.-M."/>
        </authorList>
    </citation>
    <scope>NUCLEOTIDE SEQUENCE</scope>
    <source>
        <strain evidence="3">DH6</strain>
    </source>
</reference>
<comment type="caution">
    <text evidence="3">The sequence shown here is derived from an EMBL/GenBank/DDBJ whole genome shotgun (WGS) entry which is preliminary data.</text>
</comment>